<keyword evidence="4" id="KW-1185">Reference proteome</keyword>
<dbReference type="Pfam" id="PF19780">
    <property type="entry name" value="DUF6265"/>
    <property type="match status" value="1"/>
</dbReference>
<reference evidence="3 4" key="1">
    <citation type="submission" date="2018-06" db="EMBL/GenBank/DDBJ databases">
        <title>Genomic Encyclopedia of Archaeal and Bacterial Type Strains, Phase II (KMG-II): from individual species to whole genera.</title>
        <authorList>
            <person name="Goeker M."/>
        </authorList>
    </citation>
    <scope>NUCLEOTIDE SEQUENCE [LARGE SCALE GENOMIC DNA]</scope>
    <source>
        <strain evidence="3 4">DSM 29821</strain>
    </source>
</reference>
<evidence type="ECO:0000313" key="4">
    <source>
        <dbReference type="Proteomes" id="UP000249819"/>
    </source>
</evidence>
<dbReference type="Proteomes" id="UP000249819">
    <property type="component" value="Unassembled WGS sequence"/>
</dbReference>
<protein>
    <recommendedName>
        <fullName evidence="2">DUF6265 domain-containing protein</fullName>
    </recommendedName>
</protein>
<organism evidence="3 4">
    <name type="scientific">Chitinophaga dinghuensis</name>
    <dbReference type="NCBI Taxonomy" id="1539050"/>
    <lineage>
        <taxon>Bacteria</taxon>
        <taxon>Pseudomonadati</taxon>
        <taxon>Bacteroidota</taxon>
        <taxon>Chitinophagia</taxon>
        <taxon>Chitinophagales</taxon>
        <taxon>Chitinophagaceae</taxon>
        <taxon>Chitinophaga</taxon>
    </lineage>
</organism>
<feature type="chain" id="PRO_5016411637" description="DUF6265 domain-containing protein" evidence="1">
    <location>
        <begin position="25"/>
        <end position="161"/>
    </location>
</feature>
<dbReference type="OrthoDB" id="5382295at2"/>
<dbReference type="InterPro" id="IPR046232">
    <property type="entry name" value="DUF6265"/>
</dbReference>
<feature type="domain" description="DUF6265" evidence="2">
    <location>
        <begin position="38"/>
        <end position="145"/>
    </location>
</feature>
<dbReference type="RefSeq" id="WP_146616206.1">
    <property type="nucleotide sequence ID" value="NZ_QLMA01000004.1"/>
</dbReference>
<dbReference type="AlphaFoldDB" id="A0A327VZ64"/>
<proteinExistence type="predicted"/>
<accession>A0A327VZ64</accession>
<name>A0A327VZ64_9BACT</name>
<comment type="caution">
    <text evidence="3">The sequence shown here is derived from an EMBL/GenBank/DDBJ whole genome shotgun (WGS) entry which is preliminary data.</text>
</comment>
<sequence length="161" mass="18208">MVKMLLWSCSCMLLLIAGTAVRSAAQVNTADFKLLDKLAGTWTMNTKLGSVVEQWQKLNDSSWMGRTWRIAAGDSSLQQTIHVVKQGDAIYFIPDYAGKQTFAPVKLKLRVLKAIGFVAEDLHNDFPQKVTYRFTSVKILEARVQGTRDGTIEEYIFKFNR</sequence>
<evidence type="ECO:0000256" key="1">
    <source>
        <dbReference type="SAM" id="SignalP"/>
    </source>
</evidence>
<evidence type="ECO:0000259" key="2">
    <source>
        <dbReference type="Pfam" id="PF19780"/>
    </source>
</evidence>
<keyword evidence="1" id="KW-0732">Signal</keyword>
<gene>
    <name evidence="3" type="ORF">CLV59_104598</name>
</gene>
<dbReference type="EMBL" id="QLMA01000004">
    <property type="protein sequence ID" value="RAJ82371.1"/>
    <property type="molecule type" value="Genomic_DNA"/>
</dbReference>
<evidence type="ECO:0000313" key="3">
    <source>
        <dbReference type="EMBL" id="RAJ82371.1"/>
    </source>
</evidence>
<feature type="signal peptide" evidence="1">
    <location>
        <begin position="1"/>
        <end position="24"/>
    </location>
</feature>